<dbReference type="PANTHER" id="PTHR47256:SF3">
    <property type="entry name" value="ZN(II)2CYS6 TRANSCRIPTION FACTOR (EUROFUNG)"/>
    <property type="match status" value="1"/>
</dbReference>
<dbReference type="PANTHER" id="PTHR47256">
    <property type="entry name" value="ZN(II)2CYS6 TRANSCRIPTION FACTOR (EUROFUNG)-RELATED"/>
    <property type="match status" value="1"/>
</dbReference>
<dbReference type="SUPFAM" id="SSF57701">
    <property type="entry name" value="Zn2/Cys6 DNA-binding domain"/>
    <property type="match status" value="1"/>
</dbReference>
<dbReference type="GO" id="GO:0008270">
    <property type="term" value="F:zinc ion binding"/>
    <property type="evidence" value="ECO:0007669"/>
    <property type="project" value="InterPro"/>
</dbReference>
<dbReference type="SMART" id="SM00066">
    <property type="entry name" value="GAL4"/>
    <property type="match status" value="1"/>
</dbReference>
<feature type="region of interest" description="Disordered" evidence="3">
    <location>
        <begin position="728"/>
        <end position="747"/>
    </location>
</feature>
<evidence type="ECO:0000256" key="3">
    <source>
        <dbReference type="SAM" id="MobiDB-lite"/>
    </source>
</evidence>
<protein>
    <submittedName>
        <fullName evidence="5">Notoamide biosynthesis transcriptional activator</fullName>
    </submittedName>
</protein>
<organism evidence="5 6">
    <name type="scientific">Passalora fulva</name>
    <name type="common">Tomato leaf mold</name>
    <name type="synonym">Cladosporium fulvum</name>
    <dbReference type="NCBI Taxonomy" id="5499"/>
    <lineage>
        <taxon>Eukaryota</taxon>
        <taxon>Fungi</taxon>
        <taxon>Dikarya</taxon>
        <taxon>Ascomycota</taxon>
        <taxon>Pezizomycotina</taxon>
        <taxon>Dothideomycetes</taxon>
        <taxon>Dothideomycetidae</taxon>
        <taxon>Mycosphaerellales</taxon>
        <taxon>Mycosphaerellaceae</taxon>
        <taxon>Fulvia</taxon>
    </lineage>
</organism>
<dbReference type="Pfam" id="PF04082">
    <property type="entry name" value="Fungal_trans"/>
    <property type="match status" value="1"/>
</dbReference>
<dbReference type="OrthoDB" id="426882at2759"/>
<dbReference type="Gene3D" id="4.10.240.10">
    <property type="entry name" value="Zn(2)-C6 fungal-type DNA-binding domain"/>
    <property type="match status" value="1"/>
</dbReference>
<reference evidence="5" key="1">
    <citation type="submission" date="2021-12" db="EMBL/GenBank/DDBJ databases">
        <authorList>
            <person name="Zaccaron A."/>
            <person name="Stergiopoulos I."/>
        </authorList>
    </citation>
    <scope>NUCLEOTIDE SEQUENCE</scope>
    <source>
        <strain evidence="5">Race5_Kim</strain>
    </source>
</reference>
<dbReference type="InterPro" id="IPR053187">
    <property type="entry name" value="Notoamide_regulator"/>
</dbReference>
<dbReference type="Proteomes" id="UP000756132">
    <property type="component" value="Chromosome 5"/>
</dbReference>
<dbReference type="InterPro" id="IPR001138">
    <property type="entry name" value="Zn2Cys6_DnaBD"/>
</dbReference>
<evidence type="ECO:0000256" key="2">
    <source>
        <dbReference type="ARBA" id="ARBA00023242"/>
    </source>
</evidence>
<feature type="compositionally biased region" description="Polar residues" evidence="3">
    <location>
        <begin position="738"/>
        <end position="747"/>
    </location>
</feature>
<dbReference type="GO" id="GO:0003677">
    <property type="term" value="F:DNA binding"/>
    <property type="evidence" value="ECO:0007669"/>
    <property type="project" value="InterPro"/>
</dbReference>
<dbReference type="RefSeq" id="XP_047762734.1">
    <property type="nucleotide sequence ID" value="XM_047905453.1"/>
</dbReference>
<gene>
    <name evidence="5" type="ORF">CLAFUR5_06305</name>
</gene>
<accession>A0A9Q8LKF1</accession>
<evidence type="ECO:0000313" key="5">
    <source>
        <dbReference type="EMBL" id="UJO18368.1"/>
    </source>
</evidence>
<dbReference type="CDD" id="cd00067">
    <property type="entry name" value="GAL4"/>
    <property type="match status" value="1"/>
</dbReference>
<dbReference type="EMBL" id="CP090167">
    <property type="protein sequence ID" value="UJO18368.1"/>
    <property type="molecule type" value="Genomic_DNA"/>
</dbReference>
<dbReference type="InterPro" id="IPR036864">
    <property type="entry name" value="Zn2-C6_fun-type_DNA-bd_sf"/>
</dbReference>
<dbReference type="PROSITE" id="PS00463">
    <property type="entry name" value="ZN2_CY6_FUNGAL_1"/>
    <property type="match status" value="1"/>
</dbReference>
<dbReference type="Pfam" id="PF00172">
    <property type="entry name" value="Zn_clus"/>
    <property type="match status" value="1"/>
</dbReference>
<name>A0A9Q8LKF1_PASFU</name>
<dbReference type="InterPro" id="IPR007219">
    <property type="entry name" value="XnlR_reg_dom"/>
</dbReference>
<feature type="domain" description="Zn(2)-C6 fungal-type" evidence="4">
    <location>
        <begin position="22"/>
        <end position="51"/>
    </location>
</feature>
<keyword evidence="2" id="KW-0539">Nucleus</keyword>
<evidence type="ECO:0000259" key="4">
    <source>
        <dbReference type="PROSITE" id="PS50048"/>
    </source>
</evidence>
<dbReference type="KEGG" id="ffu:CLAFUR5_06305"/>
<keyword evidence="1" id="KW-0479">Metal-binding</keyword>
<dbReference type="GO" id="GO:0000981">
    <property type="term" value="F:DNA-binding transcription factor activity, RNA polymerase II-specific"/>
    <property type="evidence" value="ECO:0007669"/>
    <property type="project" value="InterPro"/>
</dbReference>
<dbReference type="CDD" id="cd12148">
    <property type="entry name" value="fungal_TF_MHR"/>
    <property type="match status" value="1"/>
</dbReference>
<dbReference type="OMA" id="TTICMEL"/>
<proteinExistence type="predicted"/>
<keyword evidence="6" id="KW-1185">Reference proteome</keyword>
<reference evidence="5" key="2">
    <citation type="journal article" date="2022" name="Microb. Genom.">
        <title>A chromosome-scale genome assembly of the tomato pathogen Cladosporium fulvum reveals a compartmentalized genome architecture and the presence of a dispensable chromosome.</title>
        <authorList>
            <person name="Zaccaron A.Z."/>
            <person name="Chen L.H."/>
            <person name="Samaras A."/>
            <person name="Stergiopoulos I."/>
        </authorList>
    </citation>
    <scope>NUCLEOTIDE SEQUENCE</scope>
    <source>
        <strain evidence="5">Race5_Kim</strain>
    </source>
</reference>
<dbReference type="PROSITE" id="PS50048">
    <property type="entry name" value="ZN2_CY6_FUNGAL_2"/>
    <property type="match status" value="1"/>
</dbReference>
<evidence type="ECO:0000256" key="1">
    <source>
        <dbReference type="ARBA" id="ARBA00022723"/>
    </source>
</evidence>
<evidence type="ECO:0000313" key="6">
    <source>
        <dbReference type="Proteomes" id="UP000756132"/>
    </source>
</evidence>
<dbReference type="AlphaFoldDB" id="A0A9Q8LKF1"/>
<dbReference type="GO" id="GO:0006351">
    <property type="term" value="P:DNA-templated transcription"/>
    <property type="evidence" value="ECO:0007669"/>
    <property type="project" value="InterPro"/>
</dbReference>
<sequence length="747" mass="84737">MEPNRLLLDSIEKAKRQAVPAACQFCRSKRTKCNGEQPCAACAKREIECIYVTKPEENETRQQAHKRKYEELSQAHQDLQSIYEILAHPKNEHRALDVFRRIRNGQMPHTILRELRQAELQRPVNVTREQQLRQNFLVLLAQSTASLEEVKAVAARVLSPQSSITLPTKNDCRSLLDSTISLGDVIDILCEVNPSMQREPFLDAIGAAPGASSSPMETDLDPKYWVPARPWTELMDSDSISQLVSVFFTLSNTSWRFVEPRLFLRDMRSGDVNARYCSPLLINAISSLASQYSETDVAFTQAGNLATRGERFHREAIRLWDLEEGKGSVTNMQALNIMHLDATLRGKEALAGTLLASAVSLRHSFLDAHNDHDVVGPEDTRTKRILAATTICMELIFHFTLLARSYSFTYASYDALNLDEVLPDTVIYWTAGDFRREPIPYHMNIQLRYRCRLATILKEVCQALLSHQSQPTPADFAQQTGNLATRLRQWYFDLPESLQYKKIMTWGLYELHAEYLSIMMTLHIKTSEILFAESNSTSNNDAIGNHNAGQLRDHLRQQALQYAGQAATVARDFRETYGLKINTPFIIHAMGLASFIFITDLQQKTRQCSADIQRAEHAPSVAELKPAFEECFRCMLSAGMQHMNPRAVVRMMYRAATALNITLPDSALQMLQIVNDNSWRPLYTDDSDATQGIDEILQGGQRRYIERGQYEMEDLLKMWEEMRLQDKSNLLSGEDEAAQSSGSAETP</sequence>
<dbReference type="GeneID" id="71986183"/>